<name>A0A1I3FY49_9SPHI</name>
<dbReference type="AlphaFoldDB" id="A0A1I3FY49"/>
<proteinExistence type="predicted"/>
<dbReference type="EMBL" id="FOQO01000002">
    <property type="protein sequence ID" value="SFI16002.1"/>
    <property type="molecule type" value="Genomic_DNA"/>
</dbReference>
<organism evidence="1 2">
    <name type="scientific">Parapedobacter indicus</name>
    <dbReference type="NCBI Taxonomy" id="1477437"/>
    <lineage>
        <taxon>Bacteria</taxon>
        <taxon>Pseudomonadati</taxon>
        <taxon>Bacteroidota</taxon>
        <taxon>Sphingobacteriia</taxon>
        <taxon>Sphingobacteriales</taxon>
        <taxon>Sphingobacteriaceae</taxon>
        <taxon>Parapedobacter</taxon>
    </lineage>
</organism>
<reference evidence="1 2" key="1">
    <citation type="submission" date="2016-10" db="EMBL/GenBank/DDBJ databases">
        <authorList>
            <person name="de Groot N.N."/>
        </authorList>
    </citation>
    <scope>NUCLEOTIDE SEQUENCE [LARGE SCALE GENOMIC DNA]</scope>
    <source>
        <strain evidence="1 2">RK1</strain>
    </source>
</reference>
<sequence>MPIDLSVSRRGFLRAAALLSPVLLGSNAFSMGRLPFPFIQHPPVPFPHFPGRLHAFVWRNWNLVPLARMASILGASENQLLKLGQAMGLDRPKPVSDEQWRRSYVTIIRRNWHLLPKTQLEALLGWTAEQMEFTLQEDDFLNVKLGNLKPDCELLTWSSSTDKSAENWIREVVKQEFSELQITREEPLFQFVKDLSAAPKHRTETLASNFSPRFGYGYFTLFGDPLLDTDLDPYPDGYLQRMAATGLDGTWMHIVLSNLTPFPWDPAVSKGWETRLANLKKLIEKCKRQGIGIYLYLNEPRRQPLSFFEKHPELKGVTSGQHAALCTSHPDVQNYLENAIAQIVSAVPDLAGFFTISASENPTHCWSHFKGDTCPRCASKGPEAVIVELHRVYESGIRKGMERYRKEVGDYKGAGPQLILWDWAWPDGWAENIIPKLPSNISYMCVSEWSLPINRGGVESKVGEYSISAIGPGPRAKRHWAIAREHGLRILAKIQAGTTWECGGVPYIPALENVAQHIVNLRDEKVSGLLTGWTLGGYPGSPNLEVVSVIGSDDRISVRDALTQVAKRRYGAAAEDMVDAWYGFSKAFREFPYHIGVVYQAPVHSGPANLLWKEATGYSSTMVGIGYDDLKGWRSIYPEEVFINQLYRVAEGFDRSLATLNERTKSLTLTKEQRLEFERELSIAEAVAILYRSVANQADFIRHRDQLGTVADRSGAKSRLRELLLSEIKLARRLYELQSADSRIGFEATNHYFYVPDDLMEKVLNCRYLLENWVEKI</sequence>
<protein>
    <submittedName>
        <fullName evidence="1">Uncharacterized protein</fullName>
    </submittedName>
</protein>
<dbReference type="InterPro" id="IPR017853">
    <property type="entry name" value="GH"/>
</dbReference>
<dbReference type="Proteomes" id="UP000198670">
    <property type="component" value="Unassembled WGS sequence"/>
</dbReference>
<gene>
    <name evidence="1" type="ORF">SAMN05444682_102547</name>
</gene>
<keyword evidence="2" id="KW-1185">Reference proteome</keyword>
<accession>A0A1I3FY49</accession>
<dbReference type="STRING" id="1477437.SAMN05444682_102547"/>
<dbReference type="RefSeq" id="WP_218146480.1">
    <property type="nucleotide sequence ID" value="NZ_FOQO01000002.1"/>
</dbReference>
<evidence type="ECO:0000313" key="1">
    <source>
        <dbReference type="EMBL" id="SFI16002.1"/>
    </source>
</evidence>
<evidence type="ECO:0000313" key="2">
    <source>
        <dbReference type="Proteomes" id="UP000198670"/>
    </source>
</evidence>
<dbReference type="SUPFAM" id="SSF51445">
    <property type="entry name" value="(Trans)glycosidases"/>
    <property type="match status" value="1"/>
</dbReference>
<dbReference type="Gene3D" id="3.20.20.80">
    <property type="entry name" value="Glycosidases"/>
    <property type="match status" value="1"/>
</dbReference>